<feature type="region of interest" description="Disordered" evidence="1">
    <location>
        <begin position="83"/>
        <end position="170"/>
    </location>
</feature>
<evidence type="ECO:0000313" key="2">
    <source>
        <dbReference type="EMBL" id="QTR02919.1"/>
    </source>
</evidence>
<name>A0A8T8HX22_9PSEU</name>
<protein>
    <submittedName>
        <fullName evidence="2">Uncharacterized protein</fullName>
    </submittedName>
</protein>
<proteinExistence type="predicted"/>
<reference evidence="2" key="1">
    <citation type="submission" date="2021-04" db="EMBL/GenBank/DDBJ databases">
        <title>Saccharothrix algeriensis WGS.</title>
        <authorList>
            <person name="Stuskova K."/>
            <person name="Hakalova E."/>
            <person name="Tebbal A.B."/>
            <person name="Eichmeier A."/>
        </authorList>
    </citation>
    <scope>NUCLEOTIDE SEQUENCE</scope>
    <source>
        <strain evidence="2">NRRL B-24137</strain>
    </source>
</reference>
<accession>A0A8T8HX22</accession>
<gene>
    <name evidence="2" type="ORF">J7S33_28590</name>
</gene>
<dbReference type="Proteomes" id="UP000671828">
    <property type="component" value="Chromosome"/>
</dbReference>
<dbReference type="InterPro" id="IPR014729">
    <property type="entry name" value="Rossmann-like_a/b/a_fold"/>
</dbReference>
<organism evidence="2 3">
    <name type="scientific">Saccharothrix algeriensis</name>
    <dbReference type="NCBI Taxonomy" id="173560"/>
    <lineage>
        <taxon>Bacteria</taxon>
        <taxon>Bacillati</taxon>
        <taxon>Actinomycetota</taxon>
        <taxon>Actinomycetes</taxon>
        <taxon>Pseudonocardiales</taxon>
        <taxon>Pseudonocardiaceae</taxon>
        <taxon>Saccharothrix</taxon>
    </lineage>
</organism>
<evidence type="ECO:0000313" key="3">
    <source>
        <dbReference type="Proteomes" id="UP000671828"/>
    </source>
</evidence>
<feature type="compositionally biased region" description="Basic and acidic residues" evidence="1">
    <location>
        <begin position="140"/>
        <end position="161"/>
    </location>
</feature>
<evidence type="ECO:0000256" key="1">
    <source>
        <dbReference type="SAM" id="MobiDB-lite"/>
    </source>
</evidence>
<dbReference type="AlphaFoldDB" id="A0A8T8HX22"/>
<dbReference type="EMBL" id="CP072788">
    <property type="protein sequence ID" value="QTR02919.1"/>
    <property type="molecule type" value="Genomic_DNA"/>
</dbReference>
<sequence length="170" mass="17961">MGGGDRDVAGDVAENEASLRGAPLTAVIAWNDFLVDSACHSRFTVDWAEVEQVRVPAERLAGRQEKYPDVRVHRAIVHDRPVRALALAGQGPDAPGPPTDWPGPAGRVRAAGIRGLRPQGPRARRTRPRSSPPEPGAGHRGGEGGRQDRGGSEAVADREPAADVVSPRAV</sequence>
<dbReference type="Gene3D" id="3.40.50.620">
    <property type="entry name" value="HUPs"/>
    <property type="match status" value="1"/>
</dbReference>